<dbReference type="PANTHER" id="PTHR47053:SF1">
    <property type="entry name" value="MUREIN DD-ENDOPEPTIDASE MEPH-RELATED"/>
    <property type="match status" value="1"/>
</dbReference>
<feature type="domain" description="NlpC/P60" evidence="5">
    <location>
        <begin position="82"/>
        <end position="208"/>
    </location>
</feature>
<dbReference type="SUPFAM" id="SSF54001">
    <property type="entry name" value="Cysteine proteinases"/>
    <property type="match status" value="1"/>
</dbReference>
<evidence type="ECO:0000259" key="5">
    <source>
        <dbReference type="PROSITE" id="PS51935"/>
    </source>
</evidence>
<evidence type="ECO:0000256" key="1">
    <source>
        <dbReference type="ARBA" id="ARBA00007074"/>
    </source>
</evidence>
<protein>
    <submittedName>
        <fullName evidence="6">C40 family peptidase</fullName>
    </submittedName>
</protein>
<dbReference type="RefSeq" id="WP_341429226.1">
    <property type="nucleotide sequence ID" value="NZ_JBBUTG010000035.1"/>
</dbReference>
<dbReference type="EMBL" id="JBBUTG010000035">
    <property type="protein sequence ID" value="MEK8034797.1"/>
    <property type="molecule type" value="Genomic_DNA"/>
</dbReference>
<organism evidence="6 7">
    <name type="scientific">Ideonella lacteola</name>
    <dbReference type="NCBI Taxonomy" id="2984193"/>
    <lineage>
        <taxon>Bacteria</taxon>
        <taxon>Pseudomonadati</taxon>
        <taxon>Pseudomonadota</taxon>
        <taxon>Betaproteobacteria</taxon>
        <taxon>Burkholderiales</taxon>
        <taxon>Sphaerotilaceae</taxon>
        <taxon>Ideonella</taxon>
    </lineage>
</organism>
<sequence length="221" mass="23751">MLRLSLLSSGLFQARIATRSWLWAGVTAGLLAAASGVCQAAPSAAAHDPVMQLLKDRGLVQAGAPLVASPPPSDPSLLGQVREKTTDLVMGAMNFIGVRYRRGGTTAENGFDCSGFTRYVFENSIGLLLPRRADEQARAPGFFSISKDELKPGDLVFFNTMRRAFSHVGIYVGDGKFIHSPRAGGEVRVEDMSVDYWAKRFNGARRAPQVATTDPAARPAP</sequence>
<evidence type="ECO:0000256" key="4">
    <source>
        <dbReference type="ARBA" id="ARBA00022807"/>
    </source>
</evidence>
<comment type="similarity">
    <text evidence="1">Belongs to the peptidase C40 family.</text>
</comment>
<gene>
    <name evidence="6" type="ORF">AACH06_28605</name>
</gene>
<evidence type="ECO:0000256" key="3">
    <source>
        <dbReference type="ARBA" id="ARBA00022801"/>
    </source>
</evidence>
<dbReference type="PROSITE" id="PS51935">
    <property type="entry name" value="NLPC_P60"/>
    <property type="match status" value="1"/>
</dbReference>
<dbReference type="InterPro" id="IPR051202">
    <property type="entry name" value="Peptidase_C40"/>
</dbReference>
<keyword evidence="7" id="KW-1185">Reference proteome</keyword>
<dbReference type="InterPro" id="IPR000064">
    <property type="entry name" value="NLP_P60_dom"/>
</dbReference>
<dbReference type="InterPro" id="IPR038765">
    <property type="entry name" value="Papain-like_cys_pep_sf"/>
</dbReference>
<dbReference type="PANTHER" id="PTHR47053">
    <property type="entry name" value="MUREIN DD-ENDOPEPTIDASE MEPH-RELATED"/>
    <property type="match status" value="1"/>
</dbReference>
<dbReference type="Gene3D" id="3.90.1720.10">
    <property type="entry name" value="endopeptidase domain like (from Nostoc punctiforme)"/>
    <property type="match status" value="1"/>
</dbReference>
<reference evidence="6 7" key="1">
    <citation type="submission" date="2024-04" db="EMBL/GenBank/DDBJ databases">
        <title>Novel species of the genus Ideonella isolated from streams.</title>
        <authorList>
            <person name="Lu H."/>
        </authorList>
    </citation>
    <scope>NUCLEOTIDE SEQUENCE [LARGE SCALE GENOMIC DNA]</scope>
    <source>
        <strain evidence="6 7">DXS29W</strain>
    </source>
</reference>
<evidence type="ECO:0000313" key="7">
    <source>
        <dbReference type="Proteomes" id="UP001371218"/>
    </source>
</evidence>
<keyword evidence="2" id="KW-0645">Protease</keyword>
<evidence type="ECO:0000256" key="2">
    <source>
        <dbReference type="ARBA" id="ARBA00022670"/>
    </source>
</evidence>
<dbReference type="Pfam" id="PF00877">
    <property type="entry name" value="NLPC_P60"/>
    <property type="match status" value="1"/>
</dbReference>
<keyword evidence="4" id="KW-0788">Thiol protease</keyword>
<comment type="caution">
    <text evidence="6">The sequence shown here is derived from an EMBL/GenBank/DDBJ whole genome shotgun (WGS) entry which is preliminary data.</text>
</comment>
<keyword evidence="3" id="KW-0378">Hydrolase</keyword>
<name>A0ABU9BXU2_9BURK</name>
<evidence type="ECO:0000313" key="6">
    <source>
        <dbReference type="EMBL" id="MEK8034797.1"/>
    </source>
</evidence>
<proteinExistence type="inferred from homology"/>
<dbReference type="Proteomes" id="UP001371218">
    <property type="component" value="Unassembled WGS sequence"/>
</dbReference>
<accession>A0ABU9BXU2</accession>